<dbReference type="EMBL" id="MNUV01000012">
    <property type="protein sequence ID" value="OIO08231.1"/>
    <property type="molecule type" value="Genomic_DNA"/>
</dbReference>
<reference evidence="4 5" key="1">
    <citation type="journal article" date="2016" name="Environ. Microbiol.">
        <title>Genomic resolution of a cold subsurface aquifer community provides metabolic insights for novel microbes adapted to high CO concentrations.</title>
        <authorList>
            <person name="Probst A.J."/>
            <person name="Castelle C.J."/>
            <person name="Singh A."/>
            <person name="Brown C.T."/>
            <person name="Anantharaman K."/>
            <person name="Sharon I."/>
            <person name="Hug L.A."/>
            <person name="Burstein D."/>
            <person name="Emerson J.B."/>
            <person name="Thomas B.C."/>
            <person name="Banfield J.F."/>
        </authorList>
    </citation>
    <scope>NUCLEOTIDE SEQUENCE [LARGE SCALE GENOMIC DNA]</scope>
    <source>
        <strain evidence="4">CG1_02_41_21</strain>
    </source>
</reference>
<keyword evidence="2" id="KW-0378">Hydrolase</keyword>
<feature type="binding site" evidence="3">
    <location>
        <position position="110"/>
    </location>
    <ligand>
        <name>a divalent metal cation</name>
        <dbReference type="ChEBI" id="CHEBI:60240"/>
        <label>1</label>
    </ligand>
</feature>
<gene>
    <name evidence="4" type="ORF">AUJ35_00725</name>
</gene>
<dbReference type="GO" id="GO:0004536">
    <property type="term" value="F:DNA nuclease activity"/>
    <property type="evidence" value="ECO:0007669"/>
    <property type="project" value="InterPro"/>
</dbReference>
<feature type="binding site" evidence="3">
    <location>
        <position position="6"/>
    </location>
    <ligand>
        <name>a divalent metal cation</name>
        <dbReference type="ChEBI" id="CHEBI:60240"/>
        <label>1</label>
    </ligand>
</feature>
<dbReference type="InterPro" id="IPR001130">
    <property type="entry name" value="TatD-like"/>
</dbReference>
<dbReference type="GO" id="GO:0046872">
    <property type="term" value="F:metal ion binding"/>
    <property type="evidence" value="ECO:0007669"/>
    <property type="project" value="UniProtKB-KW"/>
</dbReference>
<dbReference type="AlphaFoldDB" id="A0A1J4TDF1"/>
<name>A0A1J4TDF1_9BACT</name>
<dbReference type="Proteomes" id="UP000182860">
    <property type="component" value="Unassembled WGS sequence"/>
</dbReference>
<dbReference type="SUPFAM" id="SSF51556">
    <property type="entry name" value="Metallo-dependent hydrolases"/>
    <property type="match status" value="1"/>
</dbReference>
<dbReference type="PIRSF" id="PIRSF005902">
    <property type="entry name" value="DNase_TatD"/>
    <property type="match status" value="1"/>
</dbReference>
<dbReference type="PROSITE" id="PS01137">
    <property type="entry name" value="TATD_1"/>
    <property type="match status" value="1"/>
</dbReference>
<evidence type="ECO:0008006" key="6">
    <source>
        <dbReference type="Google" id="ProtNLM"/>
    </source>
</evidence>
<dbReference type="NCBIfam" id="TIGR00010">
    <property type="entry name" value="YchF/TatD family DNA exonuclease"/>
    <property type="match status" value="1"/>
</dbReference>
<evidence type="ECO:0000313" key="5">
    <source>
        <dbReference type="Proteomes" id="UP000182860"/>
    </source>
</evidence>
<dbReference type="Pfam" id="PF01026">
    <property type="entry name" value="TatD_DNase"/>
    <property type="match status" value="1"/>
</dbReference>
<dbReference type="InterPro" id="IPR018228">
    <property type="entry name" value="DNase_TatD-rel_CS"/>
</dbReference>
<sequence>MYIDTHCHLNFKDFKDDADAIIRKSLGDNTQMILVGSEQKTSRRAVEYANKYPEGVYAAIGLHPIHLEDIAVKNDSAEGKYEFTSRAEKFDYDYYYQLAKDNKKVVAIGEIGLDYFHLPVDKNIPEVKDKQQAILKELLLLAHNLSLPVIIHCRDAHPDLLPILTDFYQQYKKDQTKEWGVVHCFSGDQKLAGEYQKLNLMISFTGLITFAKNWDELIKNFPLAKIMIETDAPYMAPVPYRGKRNEPAYVKYVAERIAQLKGINAKEVEDMTFANAQRVFGV</sequence>
<evidence type="ECO:0000313" key="4">
    <source>
        <dbReference type="EMBL" id="OIO08231.1"/>
    </source>
</evidence>
<evidence type="ECO:0000256" key="1">
    <source>
        <dbReference type="ARBA" id="ARBA00022723"/>
    </source>
</evidence>
<evidence type="ECO:0000256" key="2">
    <source>
        <dbReference type="ARBA" id="ARBA00022801"/>
    </source>
</evidence>
<dbReference type="InterPro" id="IPR032466">
    <property type="entry name" value="Metal_Hydrolase"/>
</dbReference>
<organism evidence="4 5">
    <name type="scientific">Candidatus Falkowbacteria bacterium CG1_02_41_21</name>
    <dbReference type="NCBI Taxonomy" id="1805147"/>
    <lineage>
        <taxon>Bacteria</taxon>
        <taxon>Candidatus Falkowiibacteriota</taxon>
    </lineage>
</organism>
<feature type="binding site" evidence="3">
    <location>
        <position position="152"/>
    </location>
    <ligand>
        <name>a divalent metal cation</name>
        <dbReference type="ChEBI" id="CHEBI:60240"/>
        <label>2</label>
    </ligand>
</feature>
<dbReference type="InterPro" id="IPR015991">
    <property type="entry name" value="TatD/YcfH-like"/>
</dbReference>
<comment type="caution">
    <text evidence="4">The sequence shown here is derived from an EMBL/GenBank/DDBJ whole genome shotgun (WGS) entry which is preliminary data.</text>
</comment>
<feature type="binding site" evidence="3">
    <location>
        <position position="183"/>
    </location>
    <ligand>
        <name>a divalent metal cation</name>
        <dbReference type="ChEBI" id="CHEBI:60240"/>
        <label>2</label>
    </ligand>
</feature>
<dbReference type="PANTHER" id="PTHR46124">
    <property type="entry name" value="D-AMINOACYL-TRNA DEACYLASE"/>
    <property type="match status" value="1"/>
</dbReference>
<accession>A0A1J4TDF1</accession>
<feature type="binding site" evidence="3">
    <location>
        <position position="231"/>
    </location>
    <ligand>
        <name>a divalent metal cation</name>
        <dbReference type="ChEBI" id="CHEBI:60240"/>
        <label>1</label>
    </ligand>
</feature>
<proteinExistence type="predicted"/>
<dbReference type="Gene3D" id="3.20.20.140">
    <property type="entry name" value="Metal-dependent hydrolases"/>
    <property type="match status" value="1"/>
</dbReference>
<dbReference type="CDD" id="cd01310">
    <property type="entry name" value="TatD_DNAse"/>
    <property type="match status" value="1"/>
</dbReference>
<feature type="binding site" evidence="3">
    <location>
        <position position="8"/>
    </location>
    <ligand>
        <name>a divalent metal cation</name>
        <dbReference type="ChEBI" id="CHEBI:60240"/>
        <label>1</label>
    </ligand>
</feature>
<dbReference type="GO" id="GO:0016788">
    <property type="term" value="F:hydrolase activity, acting on ester bonds"/>
    <property type="evidence" value="ECO:0007669"/>
    <property type="project" value="InterPro"/>
</dbReference>
<evidence type="ECO:0000256" key="3">
    <source>
        <dbReference type="PIRSR" id="PIRSR005902-1"/>
    </source>
</evidence>
<dbReference type="PANTHER" id="PTHR46124:SF2">
    <property type="entry name" value="D-AMINOACYL-TRNA DEACYLASE"/>
    <property type="match status" value="1"/>
</dbReference>
<protein>
    <recommendedName>
        <fullName evidence="6">Hydrolase TatD</fullName>
    </recommendedName>
</protein>
<keyword evidence="1 3" id="KW-0479">Metal-binding</keyword>